<feature type="domain" description="Ketosynthase family 3 (KS3)" evidence="4">
    <location>
        <begin position="1"/>
        <end position="388"/>
    </location>
</feature>
<evidence type="ECO:0000256" key="3">
    <source>
        <dbReference type="RuleBase" id="RU003694"/>
    </source>
</evidence>
<gene>
    <name evidence="5" type="ORF">SOCEGT47_074520</name>
</gene>
<dbReference type="PANTHER" id="PTHR11712">
    <property type="entry name" value="POLYKETIDE SYNTHASE-RELATED"/>
    <property type="match status" value="1"/>
</dbReference>
<dbReference type="InterPro" id="IPR000794">
    <property type="entry name" value="Beta-ketoacyl_synthase"/>
</dbReference>
<dbReference type="InterPro" id="IPR016039">
    <property type="entry name" value="Thiolase-like"/>
</dbReference>
<dbReference type="PANTHER" id="PTHR11712:SF336">
    <property type="entry name" value="3-OXOACYL-[ACYL-CARRIER-PROTEIN] SYNTHASE, MITOCHONDRIAL"/>
    <property type="match status" value="1"/>
</dbReference>
<dbReference type="InterPro" id="IPR014030">
    <property type="entry name" value="Ketoacyl_synth_N"/>
</dbReference>
<dbReference type="SUPFAM" id="SSF53901">
    <property type="entry name" value="Thiolase-like"/>
    <property type="match status" value="4"/>
</dbReference>
<comment type="similarity">
    <text evidence="1 3">Belongs to the thiolase-like superfamily. Beta-ketoacyl-ACP synthases family.</text>
</comment>
<evidence type="ECO:0000256" key="2">
    <source>
        <dbReference type="ARBA" id="ARBA00022679"/>
    </source>
</evidence>
<organism evidence="5 6">
    <name type="scientific">Sorangium cellulosum</name>
    <name type="common">Polyangium cellulosum</name>
    <dbReference type="NCBI Taxonomy" id="56"/>
    <lineage>
        <taxon>Bacteria</taxon>
        <taxon>Pseudomonadati</taxon>
        <taxon>Myxococcota</taxon>
        <taxon>Polyangia</taxon>
        <taxon>Polyangiales</taxon>
        <taxon>Polyangiaceae</taxon>
        <taxon>Sorangium</taxon>
    </lineage>
</organism>
<dbReference type="SMART" id="SM00825">
    <property type="entry name" value="PKS_KS"/>
    <property type="match status" value="1"/>
</dbReference>
<dbReference type="Pfam" id="PF02801">
    <property type="entry name" value="Ketoacyl-synt_C"/>
    <property type="match status" value="1"/>
</dbReference>
<dbReference type="OrthoDB" id="9808669at2"/>
<evidence type="ECO:0000313" key="6">
    <source>
        <dbReference type="Proteomes" id="UP000295781"/>
    </source>
</evidence>
<evidence type="ECO:0000313" key="5">
    <source>
        <dbReference type="EMBL" id="AUX26882.1"/>
    </source>
</evidence>
<proteinExistence type="inferred from homology"/>
<evidence type="ECO:0000259" key="4">
    <source>
        <dbReference type="PROSITE" id="PS52004"/>
    </source>
</evidence>
<keyword evidence="2 3" id="KW-0808">Transferase</keyword>
<dbReference type="Gene3D" id="3.40.47.10">
    <property type="match status" value="2"/>
</dbReference>
<dbReference type="InterPro" id="IPR020841">
    <property type="entry name" value="PKS_Beta-ketoAc_synthase_dom"/>
</dbReference>
<accession>A0A4V0NEP4</accession>
<reference evidence="5 6" key="1">
    <citation type="submission" date="2015-09" db="EMBL/GenBank/DDBJ databases">
        <title>Sorangium comparison.</title>
        <authorList>
            <person name="Zaburannyi N."/>
            <person name="Bunk B."/>
            <person name="Overmann J."/>
            <person name="Mueller R."/>
        </authorList>
    </citation>
    <scope>NUCLEOTIDE SEQUENCE [LARGE SCALE GENOMIC DNA]</scope>
    <source>
        <strain evidence="5 6">So ceGT47</strain>
    </source>
</reference>
<name>A0A4V0NEP4_SORCE</name>
<dbReference type="GO" id="GO:0004315">
    <property type="term" value="F:3-oxoacyl-[acyl-carrier-protein] synthase activity"/>
    <property type="evidence" value="ECO:0007669"/>
    <property type="project" value="TreeGrafter"/>
</dbReference>
<dbReference type="GO" id="GO:0006633">
    <property type="term" value="P:fatty acid biosynthetic process"/>
    <property type="evidence" value="ECO:0007669"/>
    <property type="project" value="TreeGrafter"/>
</dbReference>
<evidence type="ECO:0000256" key="1">
    <source>
        <dbReference type="ARBA" id="ARBA00008467"/>
    </source>
</evidence>
<dbReference type="EMBL" id="CP012670">
    <property type="protein sequence ID" value="AUX26882.1"/>
    <property type="molecule type" value="Genomic_DNA"/>
</dbReference>
<dbReference type="InterPro" id="IPR014031">
    <property type="entry name" value="Ketoacyl_synth_C"/>
</dbReference>
<dbReference type="CDD" id="cd00834">
    <property type="entry name" value="KAS_I_II"/>
    <property type="match status" value="1"/>
</dbReference>
<dbReference type="AlphaFoldDB" id="A0A4V0NEP4"/>
<dbReference type="RefSeq" id="WP_129354780.1">
    <property type="nucleotide sequence ID" value="NZ_CP012670.1"/>
</dbReference>
<dbReference type="Pfam" id="PF00109">
    <property type="entry name" value="ketoacyl-synt"/>
    <property type="match status" value="2"/>
</dbReference>
<dbReference type="Proteomes" id="UP000295781">
    <property type="component" value="Chromosome"/>
</dbReference>
<dbReference type="PROSITE" id="PS52004">
    <property type="entry name" value="KS3_2"/>
    <property type="match status" value="1"/>
</dbReference>
<sequence length="752" mass="78578">MRRAVVTGMGAVTPLGTGVAALFAGLREGRSGLGRLEGIPIARGKALAGQVRDAAFTAPGRLTRMVVCAMDEALAQSGIDRREPAGLFVATVAADSRDLEDLYEQFREAIPSDEVLAAMRRYPNGFLADFIAAHYGLYGPRDVNTNACASGNVALARALTAIRLGQVERAIVCGCEQMKPTMYWGAERAGLVGHDLRPFHRDREGTVFGEGVGVLVLEEMDSALARGAAPLAELAGWGVACDEDPHVIVPQLDGRANARALSYALRDAGISADEVDYFNAHGTGTVNIDRIEVLAAKQLFGERASKVPISATKSLTGHMSGASPIVEAMACIMAIRDGFVHPTAKLDMVDPDLDLDFVPIRGRAHETRCALSNSMGGGGTNASVVLRRFERGRDPRPDPLSAEVVITGTSVLMPDGAGVETLVKRLSSDGGRTIDWLDIDEVLKPPSTLRYMNRCGQLVAAASAIAARRADLQAAGYDQDRVAVIMGTMFGGTTTWSDLLCRVFAQDPRHITPSMALEHGHHLGVTLAARAVGARGPNVTLTGGVVAGAQAVGFACDLLRLEVCDAVVVGGADILDEPLLRAAEIVRRAGGAAPPVLVEAAACVVLERRDRAHARGARVEACIAGHGSFAAPVGVLEADRQATSLTTALEQAARGLRGRLGVIGTGASDSLRALERRGASDVLSDRAVAFLELGAYLGETMASGAPLGVALAAQYVGRDAGFWKEGTVRTDGIVVTSMAVGGNAAAIGVVQP</sequence>
<protein>
    <recommendedName>
        <fullName evidence="4">Ketosynthase family 3 (KS3) domain-containing protein</fullName>
    </recommendedName>
</protein>